<keyword evidence="5" id="KW-0472">Membrane</keyword>
<dbReference type="InterPro" id="IPR003660">
    <property type="entry name" value="HAMP_dom"/>
</dbReference>
<evidence type="ECO:0000259" key="9">
    <source>
        <dbReference type="PROSITE" id="PS50885"/>
    </source>
</evidence>
<comment type="similarity">
    <text evidence="3">Belongs to the methyl-accepting chemotaxis (MCP) protein family.</text>
</comment>
<dbReference type="InterPro" id="IPR000700">
    <property type="entry name" value="PAS-assoc_C"/>
</dbReference>
<evidence type="ECO:0000256" key="1">
    <source>
        <dbReference type="ARBA" id="ARBA00004370"/>
    </source>
</evidence>
<dbReference type="InterPro" id="IPR004090">
    <property type="entry name" value="Chemotax_Me-accpt_rcpt"/>
</dbReference>
<dbReference type="PANTHER" id="PTHR32089:SF112">
    <property type="entry name" value="LYSOZYME-LIKE PROTEIN-RELATED"/>
    <property type="match status" value="1"/>
</dbReference>
<evidence type="ECO:0000256" key="5">
    <source>
        <dbReference type="SAM" id="Phobius"/>
    </source>
</evidence>
<dbReference type="GO" id="GO:0007165">
    <property type="term" value="P:signal transduction"/>
    <property type="evidence" value="ECO:0007669"/>
    <property type="project" value="UniProtKB-KW"/>
</dbReference>
<dbReference type="PROSITE" id="PS50111">
    <property type="entry name" value="CHEMOTAXIS_TRANSDUC_2"/>
    <property type="match status" value="1"/>
</dbReference>
<sequence>MNFIQRSLGAKVLVLTSALTILAFTGLFLANSHWQRQGIMHEIERGAARTAKLVQMAIDEPMRKGNDAETTRQFQILASEFDNLTISVTNWDGNVTYSTREDFRRRDLPEVQNSNVARALKESLENIVNIGRIIDFEGKPYFMEVESIPNEPRCYHCHGRSKPILGSLVILQNLEEEMGALSSVQRQSGLISLAGLVLLLGALLLFMRNAVVRRIQVIAKFSERVSAGELDVCFDVGGKDELSNLCTYLTTMIQRMKDQLEYNKGILDGIIIPLFVTDKDSRLDVANVPLRNILGKSEDKVLGKTIADIFGRENDCTAEVLGQGRSVNGVIRYARADGVTFPLHYEISPLRDSAGKVVGAIGVMIDLTQEELDKGRIEAQRKNLLEVAEQVTTVARELTSASAVLSTQMDDLTRGVDGTADSTAQVATAMEEMNATVLEVAQNAGQTAEAAEKANSVAQAGGNRVSETVATTREVARTAGELATTLNSLAAKAEDIGRVLSVITDIADQTNLLALNAAIEAARAGDAGRGFAVVADEVRKLAEKTMSATKEVGQVIADIQQVSGAAVSEMGLTRERVEKATGMVEESGNVLMEIIRQSEAIADMVRNIATASEQQSATSEEINTNVTTINTNSQDISRQIQEANARIQDVARMAANLSGLVEKFKN</sequence>
<feature type="domain" description="PAS" evidence="7">
    <location>
        <begin position="259"/>
        <end position="314"/>
    </location>
</feature>
<dbReference type="SMART" id="SM00086">
    <property type="entry name" value="PAC"/>
    <property type="match status" value="1"/>
</dbReference>
<evidence type="ECO:0000256" key="4">
    <source>
        <dbReference type="PROSITE-ProRule" id="PRU00284"/>
    </source>
</evidence>
<dbReference type="PRINTS" id="PR00260">
    <property type="entry name" value="CHEMTRNSDUCR"/>
</dbReference>
<feature type="transmembrane region" description="Helical" evidence="5">
    <location>
        <begin position="188"/>
        <end position="207"/>
    </location>
</feature>
<dbReference type="CDD" id="cd00130">
    <property type="entry name" value="PAS"/>
    <property type="match status" value="1"/>
</dbReference>
<comment type="subcellular location">
    <subcellularLocation>
        <location evidence="1">Membrane</location>
    </subcellularLocation>
</comment>
<dbReference type="CDD" id="cd11386">
    <property type="entry name" value="MCP_signal"/>
    <property type="match status" value="1"/>
</dbReference>
<dbReference type="EMBL" id="ATHI01000004">
    <property type="protein sequence ID" value="EPR35376.1"/>
    <property type="molecule type" value="Genomic_DNA"/>
</dbReference>
<proteinExistence type="inferred from homology"/>
<dbReference type="InterPro" id="IPR001610">
    <property type="entry name" value="PAC"/>
</dbReference>
<evidence type="ECO:0000313" key="11">
    <source>
        <dbReference type="Proteomes" id="UP000014975"/>
    </source>
</evidence>
<evidence type="ECO:0000313" key="10">
    <source>
        <dbReference type="EMBL" id="EPR35376.1"/>
    </source>
</evidence>
<dbReference type="InterPro" id="IPR004089">
    <property type="entry name" value="MCPsignal_dom"/>
</dbReference>
<dbReference type="AlphaFoldDB" id="S7TF75"/>
<dbReference type="CDD" id="cd06225">
    <property type="entry name" value="HAMP"/>
    <property type="match status" value="1"/>
</dbReference>
<feature type="domain" description="PAC" evidence="8">
    <location>
        <begin position="327"/>
        <end position="379"/>
    </location>
</feature>
<comment type="caution">
    <text evidence="10">The sequence shown here is derived from an EMBL/GenBank/DDBJ whole genome shotgun (WGS) entry which is preliminary data.</text>
</comment>
<name>S7TF75_9BACT</name>
<dbReference type="Pfam" id="PF00015">
    <property type="entry name" value="MCPsignal"/>
    <property type="match status" value="1"/>
</dbReference>
<dbReference type="InterPro" id="IPR035965">
    <property type="entry name" value="PAS-like_dom_sf"/>
</dbReference>
<dbReference type="GO" id="GO:0006935">
    <property type="term" value="P:chemotaxis"/>
    <property type="evidence" value="ECO:0007669"/>
    <property type="project" value="InterPro"/>
</dbReference>
<feature type="domain" description="HAMP" evidence="9">
    <location>
        <begin position="209"/>
        <end position="261"/>
    </location>
</feature>
<dbReference type="InterPro" id="IPR000014">
    <property type="entry name" value="PAS"/>
</dbReference>
<dbReference type="eggNOG" id="COG0840">
    <property type="taxonomic scope" value="Bacteria"/>
</dbReference>
<evidence type="ECO:0000256" key="2">
    <source>
        <dbReference type="ARBA" id="ARBA00023224"/>
    </source>
</evidence>
<protein>
    <submittedName>
        <fullName evidence="10">Methyl-accepting chemotaxis sensory transducer with Pas/Pac sensor</fullName>
    </submittedName>
</protein>
<dbReference type="GO" id="GO:0016020">
    <property type="term" value="C:membrane"/>
    <property type="evidence" value="ECO:0007669"/>
    <property type="project" value="UniProtKB-SubCell"/>
</dbReference>
<keyword evidence="5" id="KW-1133">Transmembrane helix</keyword>
<accession>S7TF75</accession>
<dbReference type="Proteomes" id="UP000014975">
    <property type="component" value="Unassembled WGS sequence"/>
</dbReference>
<dbReference type="SUPFAM" id="SSF55785">
    <property type="entry name" value="PYP-like sensor domain (PAS domain)"/>
    <property type="match status" value="1"/>
</dbReference>
<keyword evidence="2 4" id="KW-0807">Transducer</keyword>
<keyword evidence="5" id="KW-0812">Transmembrane</keyword>
<dbReference type="SMART" id="SM00283">
    <property type="entry name" value="MA"/>
    <property type="match status" value="1"/>
</dbReference>
<dbReference type="Gene3D" id="3.30.450.20">
    <property type="entry name" value="PAS domain"/>
    <property type="match status" value="1"/>
</dbReference>
<feature type="domain" description="Methyl-accepting transducer" evidence="6">
    <location>
        <begin position="394"/>
        <end position="630"/>
    </location>
</feature>
<dbReference type="Pfam" id="PF00672">
    <property type="entry name" value="HAMP"/>
    <property type="match status" value="1"/>
</dbReference>
<dbReference type="SUPFAM" id="SSF58104">
    <property type="entry name" value="Methyl-accepting chemotaxis protein (MCP) signaling domain"/>
    <property type="match status" value="1"/>
</dbReference>
<evidence type="ECO:0000256" key="3">
    <source>
        <dbReference type="ARBA" id="ARBA00029447"/>
    </source>
</evidence>
<dbReference type="STRING" id="1121439.dsat_2077"/>
<keyword evidence="11" id="KW-1185">Reference proteome</keyword>
<dbReference type="PROSITE" id="PS50885">
    <property type="entry name" value="HAMP"/>
    <property type="match status" value="1"/>
</dbReference>
<dbReference type="NCBIfam" id="TIGR00229">
    <property type="entry name" value="sensory_box"/>
    <property type="match status" value="1"/>
</dbReference>
<dbReference type="PANTHER" id="PTHR32089">
    <property type="entry name" value="METHYL-ACCEPTING CHEMOTAXIS PROTEIN MCPB"/>
    <property type="match status" value="1"/>
</dbReference>
<dbReference type="PATRIC" id="fig|1121439.3.peg.461"/>
<dbReference type="RefSeq" id="WP_020885963.1">
    <property type="nucleotide sequence ID" value="NZ_ATHI01000004.1"/>
</dbReference>
<dbReference type="Gene3D" id="1.10.287.950">
    <property type="entry name" value="Methyl-accepting chemotaxis protein"/>
    <property type="match status" value="1"/>
</dbReference>
<evidence type="ECO:0000259" key="8">
    <source>
        <dbReference type="PROSITE" id="PS50113"/>
    </source>
</evidence>
<dbReference type="SMART" id="SM00304">
    <property type="entry name" value="HAMP"/>
    <property type="match status" value="2"/>
</dbReference>
<dbReference type="OrthoDB" id="9816383at2"/>
<evidence type="ECO:0000259" key="7">
    <source>
        <dbReference type="PROSITE" id="PS50112"/>
    </source>
</evidence>
<dbReference type="PROSITE" id="PS50112">
    <property type="entry name" value="PAS"/>
    <property type="match status" value="1"/>
</dbReference>
<reference evidence="10 11" key="1">
    <citation type="journal article" date="2013" name="Genome Announc.">
        <title>Draft genome sequences for three mercury-methylating, sulfate-reducing bacteria.</title>
        <authorList>
            <person name="Brown S.D."/>
            <person name="Hurt R.A.Jr."/>
            <person name="Gilmour C.C."/>
            <person name="Elias D.A."/>
        </authorList>
    </citation>
    <scope>NUCLEOTIDE SEQUENCE [LARGE SCALE GENOMIC DNA]</scope>
    <source>
        <strain evidence="10 11">DSM 16529</strain>
    </source>
</reference>
<dbReference type="FunFam" id="1.10.287.950:FF:000001">
    <property type="entry name" value="Methyl-accepting chemotaxis sensory transducer"/>
    <property type="match status" value="1"/>
</dbReference>
<evidence type="ECO:0000259" key="6">
    <source>
        <dbReference type="PROSITE" id="PS50111"/>
    </source>
</evidence>
<feature type="transmembrane region" description="Helical" evidence="5">
    <location>
        <begin position="12"/>
        <end position="30"/>
    </location>
</feature>
<organism evidence="10 11">
    <name type="scientific">Alkalidesulfovibrio alkalitolerans DSM 16529</name>
    <dbReference type="NCBI Taxonomy" id="1121439"/>
    <lineage>
        <taxon>Bacteria</taxon>
        <taxon>Pseudomonadati</taxon>
        <taxon>Thermodesulfobacteriota</taxon>
        <taxon>Desulfovibrionia</taxon>
        <taxon>Desulfovibrionales</taxon>
        <taxon>Desulfovibrionaceae</taxon>
        <taxon>Alkalidesulfovibrio</taxon>
    </lineage>
</organism>
<dbReference type="Pfam" id="PF13426">
    <property type="entry name" value="PAS_9"/>
    <property type="match status" value="1"/>
</dbReference>
<gene>
    <name evidence="10" type="ORF">dsat_2077</name>
</gene>
<dbReference type="Gene3D" id="6.10.340.10">
    <property type="match status" value="1"/>
</dbReference>
<dbReference type="Gene3D" id="3.30.450.290">
    <property type="match status" value="1"/>
</dbReference>
<dbReference type="GO" id="GO:0004888">
    <property type="term" value="F:transmembrane signaling receptor activity"/>
    <property type="evidence" value="ECO:0007669"/>
    <property type="project" value="InterPro"/>
</dbReference>
<dbReference type="PROSITE" id="PS50113">
    <property type="entry name" value="PAC"/>
    <property type="match status" value="1"/>
</dbReference>